<dbReference type="SMART" id="SM00267">
    <property type="entry name" value="GGDEF"/>
    <property type="match status" value="1"/>
</dbReference>
<feature type="domain" description="PAS" evidence="1">
    <location>
        <begin position="372"/>
        <end position="444"/>
    </location>
</feature>
<keyword evidence="6" id="KW-1185">Reference proteome</keyword>
<dbReference type="STRING" id="81479.RA876_12010"/>
<dbReference type="SMART" id="SM00052">
    <property type="entry name" value="EAL"/>
    <property type="match status" value="1"/>
</dbReference>
<comment type="caution">
    <text evidence="5">The sequence shown here is derived from an EMBL/GenBank/DDBJ whole genome shotgun (WGS) entry which is preliminary data.</text>
</comment>
<dbReference type="SUPFAM" id="SSF141868">
    <property type="entry name" value="EAL domain-like"/>
    <property type="match status" value="1"/>
</dbReference>
<dbReference type="CDD" id="cd01948">
    <property type="entry name" value="EAL"/>
    <property type="match status" value="1"/>
</dbReference>
<dbReference type="SMART" id="SM00086">
    <property type="entry name" value="PAC"/>
    <property type="match status" value="2"/>
</dbReference>
<protein>
    <submittedName>
        <fullName evidence="5">EAL, GGDEF, PAS domain-containing sensory box protein</fullName>
    </submittedName>
</protein>
<dbReference type="InterPro" id="IPR001633">
    <property type="entry name" value="EAL_dom"/>
</dbReference>
<sequence length="962" mass="107193">MTQPLTATLRFVGHTSPQVIAASESISALLGFAAAQFLDGSVTWTALVHLDDQDITERLFAEDRQPAQRSCNIRLRHQDGRIRCVKLDYRWEQPDAQPAVLELQLTDEQAQQALAENEHRFKTIFDQLPAVSVQGYNRARQVIFWNHASEILYGYTREQAMGQRLEELIIPQPMRQAVAGFVTDWTNGGSAIPAAELTLQNAKGQPVEVFSSHVMFTDTQGEPEMYCVDTDISQRKQADQGLRASESFLRTIIDEIPDPLVLKDQQGNFLLCNQATARLYNTTPAAMVGKHDGDFGVPQDLADAMRKSTLAIMARGVADIVFEDSRDAATGELRHYRSIKKPLKDCNGQDQILVVAQDITDVIRVQRQLKESELRLLHVLEVTRESIWDWHLPSGTVQHNRQWFEALCYAEGEIASTMQSFVSLIHPDDRAQVSQRINDLLEGTVTQYNSEHRMLRKDGQAIWVRDRGQVVQRDAQDKPERLVGSFTDITLQKAQQQYLERIAHYDDLTDLPNRVLLADRMHQAMLQAKRRGTRIAVVYLDLDGFKAINDRHGHAMGDRLLAEIATRLKLVLREGDTIARLGGDEFVAVLVDLADVDDSLALVDRLLQGASHPTVLDDMTLNVSASMGVSFYPQTDDTDADQLLRQADQAMYGAKLAGKNRYQLFDAEHDRTLRVKNESIGRVHQALAQQEFVLYYQPKVNLRTGKVVGAEALIRWQHPERGLLAPAAFLADIEGHALGIALGEWVISTALQQIETWSAQALNLAVSVNIAAHHLQQANFAKRLTSLMAAHPRVPHGQLELEVLETTALEELDAVVQVMLECAQLGVSFALDDFGTGYSSLAYLKRLPAHTLKIDQCFIRDMLDDPEDRAIVEGVLGLAKAFSRQAVAEGAETQAHCKMLLQLGCDLAQGYGIARPMPAEQMPQWCANWRPDPAWGRTSVTRCDADAAGQGTAVIVLAKASS</sequence>
<evidence type="ECO:0000259" key="1">
    <source>
        <dbReference type="PROSITE" id="PS50112"/>
    </source>
</evidence>
<dbReference type="AlphaFoldDB" id="A0A1Q8Y9X5"/>
<proteinExistence type="predicted"/>
<feature type="domain" description="PAS" evidence="1">
    <location>
        <begin position="245"/>
        <end position="315"/>
    </location>
</feature>
<dbReference type="Pfam" id="PF00563">
    <property type="entry name" value="EAL"/>
    <property type="match status" value="1"/>
</dbReference>
<dbReference type="InterPro" id="IPR052155">
    <property type="entry name" value="Biofilm_reg_signaling"/>
</dbReference>
<dbReference type="Proteomes" id="UP000185911">
    <property type="component" value="Unassembled WGS sequence"/>
</dbReference>
<dbReference type="NCBIfam" id="TIGR00254">
    <property type="entry name" value="GGDEF"/>
    <property type="match status" value="1"/>
</dbReference>
<dbReference type="InterPro" id="IPR029787">
    <property type="entry name" value="Nucleotide_cyclase"/>
</dbReference>
<dbReference type="SUPFAM" id="SSF55073">
    <property type="entry name" value="Nucleotide cyclase"/>
    <property type="match status" value="1"/>
</dbReference>
<evidence type="ECO:0000313" key="5">
    <source>
        <dbReference type="EMBL" id="OLP04808.1"/>
    </source>
</evidence>
<reference evidence="5 6" key="1">
    <citation type="submission" date="2017-01" db="EMBL/GenBank/DDBJ databases">
        <title>Genome sequence of Rhodoferax antarcticus ANT.BR, a psychrophilic purple nonsulfur bacterium from an Antarctic microbial mat.</title>
        <authorList>
            <person name="Baker J."/>
            <person name="Riester C."/>
            <person name="Skinner B."/>
            <person name="Newell A."/>
            <person name="Swingley W."/>
            <person name="Madigan M."/>
            <person name="Jung D."/>
            <person name="Asao M."/>
            <person name="Chen M."/>
            <person name="Loughlin P."/>
            <person name="Pan H."/>
            <person name="Lin S."/>
            <person name="Li N."/>
            <person name="Shaw J."/>
            <person name="Prado M."/>
            <person name="Sherman C."/>
            <person name="Li X."/>
            <person name="Tang J."/>
            <person name="Blankenship R."/>
            <person name="Zhao T."/>
            <person name="Touchman J."/>
            <person name="Sattley M."/>
        </authorList>
    </citation>
    <scope>NUCLEOTIDE SEQUENCE [LARGE SCALE GENOMIC DNA]</scope>
    <source>
        <strain evidence="5 6">ANT.BR</strain>
    </source>
</reference>
<dbReference type="SMART" id="SM00091">
    <property type="entry name" value="PAS"/>
    <property type="match status" value="3"/>
</dbReference>
<feature type="domain" description="EAL" evidence="3">
    <location>
        <begin position="676"/>
        <end position="930"/>
    </location>
</feature>
<evidence type="ECO:0000259" key="4">
    <source>
        <dbReference type="PROSITE" id="PS50887"/>
    </source>
</evidence>
<dbReference type="Pfam" id="PF08448">
    <property type="entry name" value="PAS_4"/>
    <property type="match status" value="1"/>
</dbReference>
<dbReference type="PROSITE" id="PS50112">
    <property type="entry name" value="PAS"/>
    <property type="match status" value="3"/>
</dbReference>
<dbReference type="PROSITE" id="PS50883">
    <property type="entry name" value="EAL"/>
    <property type="match status" value="1"/>
</dbReference>
<feature type="domain" description="PAC" evidence="2">
    <location>
        <begin position="448"/>
        <end position="501"/>
    </location>
</feature>
<dbReference type="NCBIfam" id="TIGR00229">
    <property type="entry name" value="sensory_box"/>
    <property type="match status" value="3"/>
</dbReference>
<feature type="domain" description="GGDEF" evidence="4">
    <location>
        <begin position="533"/>
        <end position="667"/>
    </location>
</feature>
<dbReference type="PROSITE" id="PS50887">
    <property type="entry name" value="GGDEF"/>
    <property type="match status" value="1"/>
</dbReference>
<evidence type="ECO:0000313" key="6">
    <source>
        <dbReference type="Proteomes" id="UP000185911"/>
    </source>
</evidence>
<dbReference type="Pfam" id="PF13426">
    <property type="entry name" value="PAS_9"/>
    <property type="match status" value="1"/>
</dbReference>
<dbReference type="InterPro" id="IPR001610">
    <property type="entry name" value="PAC"/>
</dbReference>
<accession>A0A1Q8Y9X5</accession>
<gene>
    <name evidence="5" type="ORF">BLL52_3624</name>
</gene>
<dbReference type="Pfam" id="PF00990">
    <property type="entry name" value="GGDEF"/>
    <property type="match status" value="1"/>
</dbReference>
<dbReference type="Pfam" id="PF08447">
    <property type="entry name" value="PAS_3"/>
    <property type="match status" value="2"/>
</dbReference>
<organism evidence="5 6">
    <name type="scientific">Rhodoferax antarcticus ANT.BR</name>
    <dbReference type="NCBI Taxonomy" id="1111071"/>
    <lineage>
        <taxon>Bacteria</taxon>
        <taxon>Pseudomonadati</taxon>
        <taxon>Pseudomonadota</taxon>
        <taxon>Betaproteobacteria</taxon>
        <taxon>Burkholderiales</taxon>
        <taxon>Comamonadaceae</taxon>
        <taxon>Rhodoferax</taxon>
    </lineage>
</organism>
<dbReference type="InterPro" id="IPR043128">
    <property type="entry name" value="Rev_trsase/Diguanyl_cyclase"/>
</dbReference>
<name>A0A1Q8Y9X5_9BURK</name>
<dbReference type="Gene3D" id="3.20.20.450">
    <property type="entry name" value="EAL domain"/>
    <property type="match status" value="1"/>
</dbReference>
<dbReference type="CDD" id="cd00130">
    <property type="entry name" value="PAS"/>
    <property type="match status" value="4"/>
</dbReference>
<dbReference type="FunFam" id="3.30.70.270:FF:000001">
    <property type="entry name" value="Diguanylate cyclase domain protein"/>
    <property type="match status" value="1"/>
</dbReference>
<feature type="domain" description="PAS" evidence="1">
    <location>
        <begin position="117"/>
        <end position="172"/>
    </location>
</feature>
<dbReference type="InterPro" id="IPR000160">
    <property type="entry name" value="GGDEF_dom"/>
</dbReference>
<dbReference type="RefSeq" id="WP_075587752.1">
    <property type="nucleotide sequence ID" value="NZ_MSYM01000018.1"/>
</dbReference>
<dbReference type="InterPro" id="IPR013656">
    <property type="entry name" value="PAS_4"/>
</dbReference>
<dbReference type="SUPFAM" id="SSF55785">
    <property type="entry name" value="PYP-like sensor domain (PAS domain)"/>
    <property type="match status" value="3"/>
</dbReference>
<dbReference type="EMBL" id="MSYM01000018">
    <property type="protein sequence ID" value="OLP04808.1"/>
    <property type="molecule type" value="Genomic_DNA"/>
</dbReference>
<dbReference type="InterPro" id="IPR000700">
    <property type="entry name" value="PAS-assoc_C"/>
</dbReference>
<dbReference type="InterPro" id="IPR035919">
    <property type="entry name" value="EAL_sf"/>
</dbReference>
<dbReference type="Gene3D" id="3.30.450.20">
    <property type="entry name" value="PAS domain"/>
    <property type="match status" value="4"/>
</dbReference>
<dbReference type="GO" id="GO:0003824">
    <property type="term" value="F:catalytic activity"/>
    <property type="evidence" value="ECO:0007669"/>
    <property type="project" value="UniProtKB-ARBA"/>
</dbReference>
<dbReference type="PANTHER" id="PTHR44757">
    <property type="entry name" value="DIGUANYLATE CYCLASE DGCP"/>
    <property type="match status" value="1"/>
</dbReference>
<dbReference type="InterPro" id="IPR035965">
    <property type="entry name" value="PAS-like_dom_sf"/>
</dbReference>
<evidence type="ECO:0000259" key="3">
    <source>
        <dbReference type="PROSITE" id="PS50883"/>
    </source>
</evidence>
<dbReference type="InterPro" id="IPR000014">
    <property type="entry name" value="PAS"/>
</dbReference>
<dbReference type="CDD" id="cd01949">
    <property type="entry name" value="GGDEF"/>
    <property type="match status" value="1"/>
</dbReference>
<dbReference type="PROSITE" id="PS50113">
    <property type="entry name" value="PAC"/>
    <property type="match status" value="1"/>
</dbReference>
<dbReference type="PANTHER" id="PTHR44757:SF2">
    <property type="entry name" value="BIOFILM ARCHITECTURE MAINTENANCE PROTEIN MBAA"/>
    <property type="match status" value="1"/>
</dbReference>
<dbReference type="Gene3D" id="3.30.70.270">
    <property type="match status" value="1"/>
</dbReference>
<evidence type="ECO:0000259" key="2">
    <source>
        <dbReference type="PROSITE" id="PS50113"/>
    </source>
</evidence>
<dbReference type="InterPro" id="IPR013655">
    <property type="entry name" value="PAS_fold_3"/>
</dbReference>